<evidence type="ECO:0000256" key="2">
    <source>
        <dbReference type="SAM" id="Phobius"/>
    </source>
</evidence>
<keyword evidence="2" id="KW-0472">Membrane</keyword>
<dbReference type="AlphaFoldDB" id="A0A1D1Z119"/>
<evidence type="ECO:0000256" key="1">
    <source>
        <dbReference type="SAM" id="MobiDB-lite"/>
    </source>
</evidence>
<dbReference type="EMBL" id="GDJX01007323">
    <property type="protein sequence ID" value="JAT60613.1"/>
    <property type="molecule type" value="Transcribed_RNA"/>
</dbReference>
<gene>
    <name evidence="3" type="primary">At1g33475_0</name>
    <name evidence="3" type="ORF">g.120246</name>
</gene>
<keyword evidence="2" id="KW-0812">Transmembrane</keyword>
<reference evidence="3" key="1">
    <citation type="submission" date="2015-07" db="EMBL/GenBank/DDBJ databases">
        <title>Transcriptome Assembly of Anthurium amnicola.</title>
        <authorList>
            <person name="Suzuki J."/>
        </authorList>
    </citation>
    <scope>NUCLEOTIDE SEQUENCE</scope>
</reference>
<accession>A0A1D1Z119</accession>
<dbReference type="PANTHER" id="PTHR47461:SF1">
    <property type="entry name" value="PHYTOLONGIN PHYL1.2"/>
    <property type="match status" value="1"/>
</dbReference>
<organism evidence="3">
    <name type="scientific">Anthurium amnicola</name>
    <dbReference type="NCBI Taxonomy" id="1678845"/>
    <lineage>
        <taxon>Eukaryota</taxon>
        <taxon>Viridiplantae</taxon>
        <taxon>Streptophyta</taxon>
        <taxon>Embryophyta</taxon>
        <taxon>Tracheophyta</taxon>
        <taxon>Spermatophyta</taxon>
        <taxon>Magnoliopsida</taxon>
        <taxon>Liliopsida</taxon>
        <taxon>Araceae</taxon>
        <taxon>Pothoideae</taxon>
        <taxon>Potheae</taxon>
        <taxon>Anthurium</taxon>
    </lineage>
</organism>
<sequence>MASSLGNTIYYCCVCKGNRILYTYNSGDRELESLAGLCLENAPCFHAWYFHTMGGRTYGFLIEDAHVYFAIADPVLGNSKILRFLELVRDGFKKVAKSGFQDELVPVIRRLISSLESVSRPATASAMTETETERSPPSDGSVSTKAPLLGKVSGNHERKKMKDRVIEVRDGAENYVDKGLKTDVSQEPMGAISLQKSTSFTRLRNQQIARRLWCRQVRIVIAVDALICLVLFAVWLAICRGFQCVS</sequence>
<dbReference type="SUPFAM" id="SSF64356">
    <property type="entry name" value="SNARE-like"/>
    <property type="match status" value="1"/>
</dbReference>
<dbReference type="GO" id="GO:0016020">
    <property type="term" value="C:membrane"/>
    <property type="evidence" value="ECO:0007669"/>
    <property type="project" value="InterPro"/>
</dbReference>
<feature type="transmembrane region" description="Helical" evidence="2">
    <location>
        <begin position="219"/>
        <end position="238"/>
    </location>
</feature>
<dbReference type="Gene3D" id="3.30.450.50">
    <property type="entry name" value="Longin domain"/>
    <property type="match status" value="1"/>
</dbReference>
<name>A0A1D1Z119_9ARAE</name>
<proteinExistence type="predicted"/>
<dbReference type="InterPro" id="IPR044783">
    <property type="entry name" value="PHYL"/>
</dbReference>
<keyword evidence="2" id="KW-1133">Transmembrane helix</keyword>
<dbReference type="PANTHER" id="PTHR47461">
    <property type="entry name" value="PHYTOLONGIN PHYL1.2"/>
    <property type="match status" value="1"/>
</dbReference>
<dbReference type="InterPro" id="IPR011012">
    <property type="entry name" value="Longin-like_dom_sf"/>
</dbReference>
<protein>
    <submittedName>
        <fullName evidence="3">Putative VAMP-like protein At1g33475</fullName>
    </submittedName>
</protein>
<evidence type="ECO:0000313" key="3">
    <source>
        <dbReference type="EMBL" id="JAT60613.1"/>
    </source>
</evidence>
<feature type="region of interest" description="Disordered" evidence="1">
    <location>
        <begin position="122"/>
        <end position="160"/>
    </location>
</feature>